<evidence type="ECO:0000256" key="12">
    <source>
        <dbReference type="ARBA" id="ARBA00047413"/>
    </source>
</evidence>
<evidence type="ECO:0000256" key="10">
    <source>
        <dbReference type="ARBA" id="ARBA00022842"/>
    </source>
</evidence>
<comment type="similarity">
    <text evidence="2">Belongs to the ISN1 family.</text>
</comment>
<dbReference type="InterPro" id="IPR009453">
    <property type="entry name" value="ISN1"/>
</dbReference>
<feature type="non-terminal residue" evidence="13">
    <location>
        <position position="1"/>
    </location>
</feature>
<keyword evidence="7" id="KW-0547">Nucleotide-binding</keyword>
<keyword evidence="10" id="KW-0460">Magnesium</keyword>
<protein>
    <recommendedName>
        <fullName evidence="5">IMP-specific 5'-nucleotidase 1</fullName>
        <ecNumber evidence="4">3.1.3.99</ecNumber>
    </recommendedName>
</protein>
<keyword evidence="14" id="KW-1185">Reference proteome</keyword>
<evidence type="ECO:0000256" key="6">
    <source>
        <dbReference type="ARBA" id="ARBA00022723"/>
    </source>
</evidence>
<dbReference type="InterPro" id="IPR023214">
    <property type="entry name" value="HAD_sf"/>
</dbReference>
<dbReference type="STRING" id="307507.A0A2V0PRM7"/>
<dbReference type="InParanoid" id="A0A2V0PRM7"/>
<dbReference type="EMBL" id="BDRX01000182">
    <property type="protein sequence ID" value="GBF99935.1"/>
    <property type="molecule type" value="Genomic_DNA"/>
</dbReference>
<proteinExistence type="inferred from homology"/>
<dbReference type="EC" id="3.1.3.99" evidence="4"/>
<evidence type="ECO:0000313" key="13">
    <source>
        <dbReference type="EMBL" id="GBF99935.1"/>
    </source>
</evidence>
<keyword evidence="8" id="KW-0378">Hydrolase</keyword>
<sequence>VHASADALRLITFDADGTLYADGAHIEQDSEMIRLMVSLMRLNVDVAIVTAAGYPGDASKFEGRIGGLLSAFRRLRLPPEVVGRFHLMGGECNYLLRANPTTYGLEFVPDEEWQPPEMRAWKEEDIRATLDEAQLLLTEGAARLMLPVNVIRKPRSVGVVPAGQTIYEVLEDLAITVKSNLVSKLPFCAFNGGNDVFVDIGNKSIGLDALMRHLGLTPPEVMHVGDRFTDSGNDAATRDVCSIIWVANPEETGFFVRLLLGDLRAKRQQRYIE</sequence>
<keyword evidence="6" id="KW-0479">Metal-binding</keyword>
<name>A0A2V0PRM7_9CHLO</name>
<dbReference type="PANTHER" id="PTHR28213:SF1">
    <property type="entry name" value="IMP-SPECIFIC 5'-NUCLEOTIDASE 1"/>
    <property type="match status" value="1"/>
</dbReference>
<dbReference type="GO" id="GO:0008253">
    <property type="term" value="F:5'-nucleotidase activity"/>
    <property type="evidence" value="ECO:0007669"/>
    <property type="project" value="InterPro"/>
</dbReference>
<dbReference type="SUPFAM" id="SSF56784">
    <property type="entry name" value="HAD-like"/>
    <property type="match status" value="1"/>
</dbReference>
<keyword evidence="9" id="KW-0067">ATP-binding</keyword>
<dbReference type="Pfam" id="PF06437">
    <property type="entry name" value="ISN1"/>
    <property type="match status" value="1"/>
</dbReference>
<evidence type="ECO:0000256" key="11">
    <source>
        <dbReference type="ARBA" id="ARBA00023080"/>
    </source>
</evidence>
<dbReference type="AlphaFoldDB" id="A0A2V0PRM7"/>
<dbReference type="GO" id="GO:0006190">
    <property type="term" value="P:inosine salvage"/>
    <property type="evidence" value="ECO:0007669"/>
    <property type="project" value="InterPro"/>
</dbReference>
<evidence type="ECO:0000256" key="1">
    <source>
        <dbReference type="ARBA" id="ARBA00001946"/>
    </source>
</evidence>
<accession>A0A2V0PRM7</accession>
<comment type="subunit">
    <text evidence="3">Homotetramer.</text>
</comment>
<evidence type="ECO:0000256" key="3">
    <source>
        <dbReference type="ARBA" id="ARBA00011881"/>
    </source>
</evidence>
<keyword evidence="11" id="KW-0546">Nucleotide metabolism</keyword>
<evidence type="ECO:0000256" key="7">
    <source>
        <dbReference type="ARBA" id="ARBA00022741"/>
    </source>
</evidence>
<comment type="cofactor">
    <cofactor evidence="1">
        <name>Mg(2+)</name>
        <dbReference type="ChEBI" id="CHEBI:18420"/>
    </cofactor>
</comment>
<evidence type="ECO:0000256" key="4">
    <source>
        <dbReference type="ARBA" id="ARBA00012894"/>
    </source>
</evidence>
<dbReference type="Gene3D" id="3.40.50.1000">
    <property type="entry name" value="HAD superfamily/HAD-like"/>
    <property type="match status" value="1"/>
</dbReference>
<reference evidence="13 14" key="1">
    <citation type="journal article" date="2018" name="Sci. Rep.">
        <title>Raphidocelis subcapitata (=Pseudokirchneriella subcapitata) provides an insight into genome evolution and environmental adaptations in the Sphaeropleales.</title>
        <authorList>
            <person name="Suzuki S."/>
            <person name="Yamaguchi H."/>
            <person name="Nakajima N."/>
            <person name="Kawachi M."/>
        </authorList>
    </citation>
    <scope>NUCLEOTIDE SEQUENCE [LARGE SCALE GENOMIC DNA]</scope>
    <source>
        <strain evidence="13 14">NIES-35</strain>
    </source>
</reference>
<dbReference type="GO" id="GO:0071590">
    <property type="term" value="P:nicotinamide riboside biosynthetic process"/>
    <property type="evidence" value="ECO:0007669"/>
    <property type="project" value="TreeGrafter"/>
</dbReference>
<dbReference type="GO" id="GO:0000287">
    <property type="term" value="F:magnesium ion binding"/>
    <property type="evidence" value="ECO:0007669"/>
    <property type="project" value="InterPro"/>
</dbReference>
<evidence type="ECO:0000256" key="2">
    <source>
        <dbReference type="ARBA" id="ARBA00005307"/>
    </source>
</evidence>
<organism evidence="13 14">
    <name type="scientific">Raphidocelis subcapitata</name>
    <dbReference type="NCBI Taxonomy" id="307507"/>
    <lineage>
        <taxon>Eukaryota</taxon>
        <taxon>Viridiplantae</taxon>
        <taxon>Chlorophyta</taxon>
        <taxon>core chlorophytes</taxon>
        <taxon>Chlorophyceae</taxon>
        <taxon>CS clade</taxon>
        <taxon>Sphaeropleales</taxon>
        <taxon>Selenastraceae</taxon>
        <taxon>Raphidocelis</taxon>
    </lineage>
</organism>
<gene>
    <name evidence="13" type="ORF">Rsub_12628</name>
</gene>
<comment type="catalytic activity">
    <reaction evidence="12">
        <text>IMP + H2O = inosine + phosphate</text>
        <dbReference type="Rhea" id="RHEA:27718"/>
        <dbReference type="ChEBI" id="CHEBI:15377"/>
        <dbReference type="ChEBI" id="CHEBI:17596"/>
        <dbReference type="ChEBI" id="CHEBI:43474"/>
        <dbReference type="ChEBI" id="CHEBI:58053"/>
        <dbReference type="EC" id="3.1.3.99"/>
    </reaction>
</comment>
<evidence type="ECO:0000256" key="8">
    <source>
        <dbReference type="ARBA" id="ARBA00022801"/>
    </source>
</evidence>
<evidence type="ECO:0000313" key="14">
    <source>
        <dbReference type="Proteomes" id="UP000247498"/>
    </source>
</evidence>
<dbReference type="GO" id="GO:0009117">
    <property type="term" value="P:nucleotide metabolic process"/>
    <property type="evidence" value="ECO:0007669"/>
    <property type="project" value="UniProtKB-KW"/>
</dbReference>
<dbReference type="OrthoDB" id="185373at2759"/>
<dbReference type="PANTHER" id="PTHR28213">
    <property type="entry name" value="IMP-SPECIFIC 5'-NUCLEOTIDASE 1"/>
    <property type="match status" value="1"/>
</dbReference>
<evidence type="ECO:0000256" key="9">
    <source>
        <dbReference type="ARBA" id="ARBA00022840"/>
    </source>
</evidence>
<dbReference type="GO" id="GO:0071592">
    <property type="term" value="P:nicotinic acid riboside biosynthetic process"/>
    <property type="evidence" value="ECO:0007669"/>
    <property type="project" value="TreeGrafter"/>
</dbReference>
<comment type="caution">
    <text evidence="13">The sequence shown here is derived from an EMBL/GenBank/DDBJ whole genome shotgun (WGS) entry which is preliminary data.</text>
</comment>
<dbReference type="GO" id="GO:0005524">
    <property type="term" value="F:ATP binding"/>
    <property type="evidence" value="ECO:0007669"/>
    <property type="project" value="UniProtKB-KW"/>
</dbReference>
<evidence type="ECO:0000256" key="5">
    <source>
        <dbReference type="ARBA" id="ARBA00015544"/>
    </source>
</evidence>
<dbReference type="InterPro" id="IPR036412">
    <property type="entry name" value="HAD-like_sf"/>
</dbReference>
<dbReference type="Proteomes" id="UP000247498">
    <property type="component" value="Unassembled WGS sequence"/>
</dbReference>